<feature type="region of interest" description="Disordered" evidence="6">
    <location>
        <begin position="545"/>
        <end position="566"/>
    </location>
</feature>
<feature type="transmembrane region" description="Helical" evidence="7">
    <location>
        <begin position="191"/>
        <end position="211"/>
    </location>
</feature>
<protein>
    <submittedName>
        <fullName evidence="8">Uncharacterized protein</fullName>
    </submittedName>
</protein>
<feature type="transmembrane region" description="Helical" evidence="7">
    <location>
        <begin position="382"/>
        <end position="405"/>
    </location>
</feature>
<reference evidence="8" key="1">
    <citation type="submission" date="2018-11" db="EMBL/GenBank/DDBJ databases">
        <authorList>
            <person name="Grassa J C."/>
        </authorList>
    </citation>
    <scope>NUCLEOTIDE SEQUENCE [LARGE SCALE GENOMIC DNA]</scope>
</reference>
<dbReference type="KEGG" id="csav:115696321"/>
<dbReference type="Proteomes" id="UP000596661">
    <property type="component" value="Chromosome 9"/>
</dbReference>
<dbReference type="GeneID" id="115696321"/>
<feature type="transmembrane region" description="Helical" evidence="7">
    <location>
        <begin position="118"/>
        <end position="143"/>
    </location>
</feature>
<feature type="transmembrane region" description="Helical" evidence="7">
    <location>
        <begin position="514"/>
        <end position="537"/>
    </location>
</feature>
<comment type="subcellular location">
    <subcellularLocation>
        <location evidence="1">Membrane</location>
        <topology evidence="1">Multi-pass membrane protein</topology>
    </subcellularLocation>
</comment>
<dbReference type="OMA" id="MIPICLS"/>
<accession>A0A803QG15</accession>
<keyword evidence="9" id="KW-1185">Reference proteome</keyword>
<feature type="transmembrane region" description="Helical" evidence="7">
    <location>
        <begin position="73"/>
        <end position="98"/>
    </location>
</feature>
<evidence type="ECO:0000256" key="6">
    <source>
        <dbReference type="SAM" id="MobiDB-lite"/>
    </source>
</evidence>
<name>A0A803QG15_CANSA</name>
<dbReference type="GO" id="GO:0022857">
    <property type="term" value="F:transmembrane transporter activity"/>
    <property type="evidence" value="ECO:0007669"/>
    <property type="project" value="InterPro"/>
</dbReference>
<feature type="transmembrane region" description="Helical" evidence="7">
    <location>
        <begin position="12"/>
        <end position="32"/>
    </location>
</feature>
<dbReference type="SUPFAM" id="SSF103473">
    <property type="entry name" value="MFS general substrate transporter"/>
    <property type="match status" value="1"/>
</dbReference>
<evidence type="ECO:0000256" key="2">
    <source>
        <dbReference type="ARBA" id="ARBA00005982"/>
    </source>
</evidence>
<feature type="transmembrane region" description="Helical" evidence="7">
    <location>
        <begin position="425"/>
        <end position="443"/>
    </location>
</feature>
<keyword evidence="4 7" id="KW-1133">Transmembrane helix</keyword>
<gene>
    <name evidence="8" type="primary">LOC115696321</name>
</gene>
<feature type="transmembrane region" description="Helical" evidence="7">
    <location>
        <begin position="464"/>
        <end position="489"/>
    </location>
</feature>
<reference evidence="8" key="2">
    <citation type="submission" date="2021-03" db="UniProtKB">
        <authorList>
            <consortium name="EnsemblPlants"/>
        </authorList>
    </citation>
    <scope>IDENTIFICATION</scope>
</reference>
<dbReference type="Gramene" id="evm.model.09.391">
    <property type="protein sequence ID" value="cds.evm.model.09.391"/>
    <property type="gene ID" value="evm.TU.09.391"/>
</dbReference>
<comment type="similarity">
    <text evidence="2">Belongs to the major facilitator superfamily. Proton-dependent oligopeptide transporter (POT/PTR) (TC 2.A.17) family.</text>
</comment>
<evidence type="ECO:0000313" key="8">
    <source>
        <dbReference type="EnsemblPlants" id="cds.evm.model.09.391"/>
    </source>
</evidence>
<dbReference type="RefSeq" id="XP_030479085.1">
    <property type="nucleotide sequence ID" value="XM_030623225.2"/>
</dbReference>
<evidence type="ECO:0000256" key="5">
    <source>
        <dbReference type="ARBA" id="ARBA00023136"/>
    </source>
</evidence>
<dbReference type="OrthoDB" id="1181826at2759"/>
<feature type="transmembrane region" description="Helical" evidence="7">
    <location>
        <begin position="38"/>
        <end position="61"/>
    </location>
</feature>
<keyword evidence="5 7" id="KW-0472">Membrane</keyword>
<dbReference type="EnsemblPlants" id="evm.model.09.391">
    <property type="protein sequence ID" value="cds.evm.model.09.391"/>
    <property type="gene ID" value="evm.TU.09.391"/>
</dbReference>
<proteinExistence type="inferred from homology"/>
<dbReference type="Gene3D" id="1.20.1250.20">
    <property type="entry name" value="MFS general substrate transporter like domains"/>
    <property type="match status" value="1"/>
</dbReference>
<evidence type="ECO:0000256" key="3">
    <source>
        <dbReference type="ARBA" id="ARBA00022692"/>
    </source>
</evidence>
<dbReference type="InterPro" id="IPR000109">
    <property type="entry name" value="POT_fam"/>
</dbReference>
<evidence type="ECO:0000256" key="7">
    <source>
        <dbReference type="SAM" id="Phobius"/>
    </source>
</evidence>
<dbReference type="GO" id="GO:0016020">
    <property type="term" value="C:membrane"/>
    <property type="evidence" value="ECO:0007669"/>
    <property type="project" value="UniProtKB-SubCell"/>
</dbReference>
<keyword evidence="3 7" id="KW-0812">Transmembrane</keyword>
<evidence type="ECO:0000256" key="4">
    <source>
        <dbReference type="ARBA" id="ARBA00022989"/>
    </source>
</evidence>
<dbReference type="InterPro" id="IPR036259">
    <property type="entry name" value="MFS_trans_sf"/>
</dbReference>
<evidence type="ECO:0000313" key="9">
    <source>
        <dbReference type="Proteomes" id="UP000596661"/>
    </source>
</evidence>
<dbReference type="AlphaFoldDB" id="A0A803QG15"/>
<dbReference type="EMBL" id="UZAU01000723">
    <property type="status" value="NOT_ANNOTATED_CDS"/>
    <property type="molecule type" value="Genomic_DNA"/>
</dbReference>
<organism evidence="8 9">
    <name type="scientific">Cannabis sativa</name>
    <name type="common">Hemp</name>
    <name type="synonym">Marijuana</name>
    <dbReference type="NCBI Taxonomy" id="3483"/>
    <lineage>
        <taxon>Eukaryota</taxon>
        <taxon>Viridiplantae</taxon>
        <taxon>Streptophyta</taxon>
        <taxon>Embryophyta</taxon>
        <taxon>Tracheophyta</taxon>
        <taxon>Spermatophyta</taxon>
        <taxon>Magnoliopsida</taxon>
        <taxon>eudicotyledons</taxon>
        <taxon>Gunneridae</taxon>
        <taxon>Pentapetalae</taxon>
        <taxon>rosids</taxon>
        <taxon>fabids</taxon>
        <taxon>Rosales</taxon>
        <taxon>Cannabaceae</taxon>
        <taxon>Cannabis</taxon>
    </lineage>
</organism>
<sequence length="566" mass="63429">MAGSLTSIMKMTVLIWADLLSFYAMWLMMAYLTDVWKISFTHAAAIVNVFWGLVHIIPLILKFIVDTFMGSFWMVLISSFAYCAGLGFITMSTPPVLADATGTCSAYKPECIGEAQKVLFYTALALIVMGMAGHSTSLNSLMIEHATIKRQTQEEEEEVQASQIWSFCFGMFGMVIVYIAIILAITFIKPWSLRFGIPAICTVIATTIFLTSSCSYKYAKPQGSPLTTVFRVFIAFASKLFHKLPTDTNQLYEKHQIELPSHPHTPRLRCLDKAAIIVQSESLEQQEKNKWRLCRVSEVEETKSMICMIPICLSFLVLGLVSSLGNTYFIEQANHMNQKVGKLTVPIPIFLWFYDQSKSYYASSYSQFARSLSRISKLNRGFVAPIGIAVSMIFAILCSITAAKVEEQRLGVVVSHGLVDKPEETVPMTMFWLLPQYLLLGGLDGILENNITRMLANQLPQTMAPYVTIFASGISGVGILASVLSVYVVGKASSKGIKPSWFQYTLNKSRLDKYYWLLAILCVVNLVFFILMAIWYAHRDSKSEDREAPEVNVEITNEPFEDDAQS</sequence>
<evidence type="ECO:0000256" key="1">
    <source>
        <dbReference type="ARBA" id="ARBA00004141"/>
    </source>
</evidence>
<feature type="transmembrane region" description="Helical" evidence="7">
    <location>
        <begin position="164"/>
        <end position="185"/>
    </location>
</feature>
<dbReference type="PANTHER" id="PTHR11654">
    <property type="entry name" value="OLIGOPEPTIDE TRANSPORTER-RELATED"/>
    <property type="match status" value="1"/>
</dbReference>
<dbReference type="Pfam" id="PF00854">
    <property type="entry name" value="PTR2"/>
    <property type="match status" value="1"/>
</dbReference>